<proteinExistence type="predicted"/>
<protein>
    <submittedName>
        <fullName evidence="3">Uncharacterized protein</fullName>
    </submittedName>
</protein>
<evidence type="ECO:0000313" key="4">
    <source>
        <dbReference type="Proteomes" id="UP000324800"/>
    </source>
</evidence>
<keyword evidence="2" id="KW-0472">Membrane</keyword>
<feature type="compositionally biased region" description="Basic and acidic residues" evidence="1">
    <location>
        <begin position="415"/>
        <end position="427"/>
    </location>
</feature>
<feature type="compositionally biased region" description="Basic and acidic residues" evidence="1">
    <location>
        <begin position="312"/>
        <end position="327"/>
    </location>
</feature>
<dbReference type="AlphaFoldDB" id="A0A5J4USA9"/>
<evidence type="ECO:0000313" key="3">
    <source>
        <dbReference type="EMBL" id="KAA6373233.1"/>
    </source>
</evidence>
<evidence type="ECO:0000256" key="2">
    <source>
        <dbReference type="SAM" id="Phobius"/>
    </source>
</evidence>
<feature type="transmembrane region" description="Helical" evidence="2">
    <location>
        <begin position="116"/>
        <end position="140"/>
    </location>
</feature>
<feature type="compositionally biased region" description="Basic and acidic residues" evidence="1">
    <location>
        <begin position="255"/>
        <end position="274"/>
    </location>
</feature>
<feature type="non-terminal residue" evidence="3">
    <location>
        <position position="1"/>
    </location>
</feature>
<feature type="compositionally biased region" description="Basic and acidic residues" evidence="1">
    <location>
        <begin position="381"/>
        <end position="390"/>
    </location>
</feature>
<feature type="compositionally biased region" description="Polar residues" evidence="1">
    <location>
        <begin position="275"/>
        <end position="311"/>
    </location>
</feature>
<evidence type="ECO:0000256" key="1">
    <source>
        <dbReference type="SAM" id="MobiDB-lite"/>
    </source>
</evidence>
<name>A0A5J4USA9_9EUKA</name>
<accession>A0A5J4USA9</accession>
<sequence length="450" mass="51813">DKITVNGKFFEPCLRTLVLELHEKNKVDSRVTLEFGIDSSYPSVEYIDSENIIFQFPYTQLKDLDYSVEWEISIFESGKREQASWATSLPTVIDIIPDQPGDDESGGKSKKIDIKLILSIAIPVGVFLIAVIIIFIIVIACFKYNDKKHSDLHHKKNEDIRMEYEISSMAENEKNESDRYVQRREIAYKVDKSSSDSDGDYIYIQEVIYQQTSPQREKSDIRKNPVERVDASITTEDQQIPKDKLSKKIQTQIQQKKDTKKSSRKNSRENKRSDQLSVYSSISQTDTHISDLKSSSIHRSYSDQISLSSSFESRDVNEPKEMIEHSQNKISKKSQKSNLDKSNKNKIKYPVQKEVKQEAYSESEAENDSRSVTTTSFESSNYKEDDEKPDNQVSKIAKAKSKQLKKRQPSQTKQKTSEIKQNDKKDQQAYSEEEIEQDSISDALSESRSL</sequence>
<feature type="compositionally biased region" description="Polar residues" evidence="1">
    <location>
        <begin position="370"/>
        <end position="380"/>
    </location>
</feature>
<feature type="region of interest" description="Disordered" evidence="1">
    <location>
        <begin position="214"/>
        <end position="450"/>
    </location>
</feature>
<feature type="compositionally biased region" description="Basic residues" evidence="1">
    <location>
        <begin position="397"/>
        <end position="408"/>
    </location>
</feature>
<dbReference type="EMBL" id="SNRW01012919">
    <property type="protein sequence ID" value="KAA6373233.1"/>
    <property type="molecule type" value="Genomic_DNA"/>
</dbReference>
<comment type="caution">
    <text evidence="3">The sequence shown here is derived from an EMBL/GenBank/DDBJ whole genome shotgun (WGS) entry which is preliminary data.</text>
</comment>
<gene>
    <name evidence="3" type="ORF">EZS28_031242</name>
</gene>
<feature type="compositionally biased region" description="Basic and acidic residues" evidence="1">
    <location>
        <begin position="215"/>
        <end position="230"/>
    </location>
</feature>
<reference evidence="3 4" key="1">
    <citation type="submission" date="2019-03" db="EMBL/GenBank/DDBJ databases">
        <title>Single cell metagenomics reveals metabolic interactions within the superorganism composed of flagellate Streblomastix strix and complex community of Bacteroidetes bacteria on its surface.</title>
        <authorList>
            <person name="Treitli S.C."/>
            <person name="Kolisko M."/>
            <person name="Husnik F."/>
            <person name="Keeling P."/>
            <person name="Hampl V."/>
        </authorList>
    </citation>
    <scope>NUCLEOTIDE SEQUENCE [LARGE SCALE GENOMIC DNA]</scope>
    <source>
        <strain evidence="3">ST1C</strain>
    </source>
</reference>
<dbReference type="Proteomes" id="UP000324800">
    <property type="component" value="Unassembled WGS sequence"/>
</dbReference>
<keyword evidence="2" id="KW-1133">Transmembrane helix</keyword>
<organism evidence="3 4">
    <name type="scientific">Streblomastix strix</name>
    <dbReference type="NCBI Taxonomy" id="222440"/>
    <lineage>
        <taxon>Eukaryota</taxon>
        <taxon>Metamonada</taxon>
        <taxon>Preaxostyla</taxon>
        <taxon>Oxymonadida</taxon>
        <taxon>Streblomastigidae</taxon>
        <taxon>Streblomastix</taxon>
    </lineage>
</organism>
<keyword evidence="2" id="KW-0812">Transmembrane</keyword>